<evidence type="ECO:0000256" key="7">
    <source>
        <dbReference type="ARBA" id="ARBA00022605"/>
    </source>
</evidence>
<keyword evidence="8" id="KW-0479">Metal-binding</keyword>
<dbReference type="PROSITE" id="PS51855">
    <property type="entry name" value="MGS"/>
    <property type="match status" value="1"/>
</dbReference>
<dbReference type="InterPro" id="IPR013815">
    <property type="entry name" value="ATP_grasp_subdomain_1"/>
</dbReference>
<evidence type="ECO:0000256" key="5">
    <source>
        <dbReference type="ARBA" id="ARBA00022571"/>
    </source>
</evidence>
<gene>
    <name evidence="17" type="ORF">EV202_11861</name>
</gene>
<dbReference type="InterPro" id="IPR016185">
    <property type="entry name" value="PreATP-grasp_dom_sf"/>
</dbReference>
<dbReference type="FunFam" id="1.10.1030.10:FF:000002">
    <property type="entry name" value="Carbamoyl-phosphate synthase large chain"/>
    <property type="match status" value="1"/>
</dbReference>
<dbReference type="GeneID" id="94547385"/>
<dbReference type="CDD" id="cd01423">
    <property type="entry name" value="MGS_CPS_I_III"/>
    <property type="match status" value="1"/>
</dbReference>
<dbReference type="FunFam" id="3.30.470.20:FF:000001">
    <property type="entry name" value="Carbamoyl-phosphate synthase large chain"/>
    <property type="match status" value="1"/>
</dbReference>
<dbReference type="Gene3D" id="3.30.1490.20">
    <property type="entry name" value="ATP-grasp fold, A domain"/>
    <property type="match status" value="1"/>
</dbReference>
<evidence type="ECO:0000256" key="12">
    <source>
        <dbReference type="ARBA" id="ARBA00022842"/>
    </source>
</evidence>
<keyword evidence="7" id="KW-0028">Amino-acid biosynthesis</keyword>
<evidence type="ECO:0000313" key="17">
    <source>
        <dbReference type="EMBL" id="TCO90024.1"/>
    </source>
</evidence>
<comment type="similarity">
    <text evidence="4">Belongs to the CarB family.</text>
</comment>
<dbReference type="InterPro" id="IPR058047">
    <property type="entry name" value="CPSase_preATP-grasp"/>
</dbReference>
<dbReference type="InterPro" id="IPR011761">
    <property type="entry name" value="ATP-grasp"/>
</dbReference>
<dbReference type="Gene3D" id="3.40.50.1380">
    <property type="entry name" value="Methylglyoxal synthase-like domain"/>
    <property type="match status" value="1"/>
</dbReference>
<dbReference type="InterPro" id="IPR006275">
    <property type="entry name" value="CPSase_lsu"/>
</dbReference>
<dbReference type="SMART" id="SM01096">
    <property type="entry name" value="CPSase_L_D3"/>
    <property type="match status" value="1"/>
</dbReference>
<dbReference type="Pfam" id="PF02787">
    <property type="entry name" value="CPSase_L_D3"/>
    <property type="match status" value="1"/>
</dbReference>
<dbReference type="FunFam" id="3.40.50.20:FF:000002">
    <property type="entry name" value="Carbamoyl-phosphate synthase large chain"/>
    <property type="match status" value="1"/>
</dbReference>
<dbReference type="Gene3D" id="1.10.1030.10">
    <property type="entry name" value="Carbamoyl-phosphate synthetase, large subunit oligomerisation domain"/>
    <property type="match status" value="1"/>
</dbReference>
<evidence type="ECO:0000256" key="16">
    <source>
        <dbReference type="ARBA" id="ARBA00048816"/>
    </source>
</evidence>
<evidence type="ECO:0000256" key="11">
    <source>
        <dbReference type="ARBA" id="ARBA00022840"/>
    </source>
</evidence>
<dbReference type="Proteomes" id="UP000295600">
    <property type="component" value="Unassembled WGS sequence"/>
</dbReference>
<dbReference type="RefSeq" id="WP_106068507.1">
    <property type="nucleotide sequence ID" value="NZ_CP027234.1"/>
</dbReference>
<dbReference type="SUPFAM" id="SSF52335">
    <property type="entry name" value="Methylglyoxal synthase-like"/>
    <property type="match status" value="1"/>
</dbReference>
<evidence type="ECO:0000313" key="18">
    <source>
        <dbReference type="Proteomes" id="UP000295600"/>
    </source>
</evidence>
<dbReference type="GO" id="GO:0046872">
    <property type="term" value="F:metal ion binding"/>
    <property type="evidence" value="ECO:0007669"/>
    <property type="project" value="UniProtKB-KW"/>
</dbReference>
<comment type="caution">
    <text evidence="17">The sequence shown here is derived from an EMBL/GenBank/DDBJ whole genome shotgun (WGS) entry which is preliminary data.</text>
</comment>
<evidence type="ECO:0000256" key="15">
    <source>
        <dbReference type="ARBA" id="ARBA00047359"/>
    </source>
</evidence>
<keyword evidence="5" id="KW-0055">Arginine biosynthesis</keyword>
<evidence type="ECO:0000256" key="6">
    <source>
        <dbReference type="ARBA" id="ARBA00022598"/>
    </source>
</evidence>
<dbReference type="NCBIfam" id="NF009455">
    <property type="entry name" value="PRK12815.1"/>
    <property type="match status" value="1"/>
</dbReference>
<dbReference type="GO" id="GO:0005737">
    <property type="term" value="C:cytoplasm"/>
    <property type="evidence" value="ECO:0007669"/>
    <property type="project" value="TreeGrafter"/>
</dbReference>
<dbReference type="KEGG" id="bhf:C3V43_02805"/>
<dbReference type="EMBL" id="SLXB01000018">
    <property type="protein sequence ID" value="TCO90024.1"/>
    <property type="molecule type" value="Genomic_DNA"/>
</dbReference>
<comment type="pathway">
    <text evidence="3">Amino-acid biosynthesis; L-arginine biosynthesis.</text>
</comment>
<dbReference type="GO" id="GO:0006221">
    <property type="term" value="P:pyrimidine nucleotide biosynthetic process"/>
    <property type="evidence" value="ECO:0007669"/>
    <property type="project" value="UniProtKB-KW"/>
</dbReference>
<dbReference type="PANTHER" id="PTHR11405">
    <property type="entry name" value="CARBAMOYLTRANSFERASE FAMILY MEMBER"/>
    <property type="match status" value="1"/>
</dbReference>
<name>A0A2R3MPR4_9BACE</name>
<dbReference type="SUPFAM" id="SSF48108">
    <property type="entry name" value="Carbamoyl phosphate synthetase, large subunit connection domain"/>
    <property type="match status" value="1"/>
</dbReference>
<comment type="catalytic activity">
    <reaction evidence="15">
        <text>hydrogencarbonate + NH4(+) + 2 ATP = carbamoyl phosphate + 2 ADP + phosphate + 2 H(+)</text>
        <dbReference type="Rhea" id="RHEA:18029"/>
        <dbReference type="ChEBI" id="CHEBI:15378"/>
        <dbReference type="ChEBI" id="CHEBI:17544"/>
        <dbReference type="ChEBI" id="CHEBI:28938"/>
        <dbReference type="ChEBI" id="CHEBI:30616"/>
        <dbReference type="ChEBI" id="CHEBI:43474"/>
        <dbReference type="ChEBI" id="CHEBI:58228"/>
        <dbReference type="ChEBI" id="CHEBI:456216"/>
        <dbReference type="EC" id="6.3.4.16"/>
    </reaction>
</comment>
<protein>
    <submittedName>
        <fullName evidence="17">Carbamoyl-phosphate synthase large subunit</fullName>
    </submittedName>
</protein>
<evidence type="ECO:0000256" key="4">
    <source>
        <dbReference type="ARBA" id="ARBA00009799"/>
    </source>
</evidence>
<dbReference type="PROSITE" id="PS50975">
    <property type="entry name" value="ATP_GRASP"/>
    <property type="match status" value="2"/>
</dbReference>
<dbReference type="PROSITE" id="PS00867">
    <property type="entry name" value="CPSASE_2"/>
    <property type="match status" value="2"/>
</dbReference>
<dbReference type="Pfam" id="PF02142">
    <property type="entry name" value="MGS"/>
    <property type="match status" value="1"/>
</dbReference>
<keyword evidence="14" id="KW-0464">Manganese</keyword>
<dbReference type="Pfam" id="PF02786">
    <property type="entry name" value="CPSase_L_D2"/>
    <property type="match status" value="2"/>
</dbReference>
<dbReference type="NCBIfam" id="TIGR01369">
    <property type="entry name" value="CPSaseII_lrg"/>
    <property type="match status" value="1"/>
</dbReference>
<comment type="cofactor">
    <cofactor evidence="1">
        <name>Mn(2+)</name>
        <dbReference type="ChEBI" id="CHEBI:29035"/>
    </cofactor>
</comment>
<evidence type="ECO:0000256" key="9">
    <source>
        <dbReference type="ARBA" id="ARBA00022737"/>
    </source>
</evidence>
<proteinExistence type="inferred from homology"/>
<evidence type="ECO:0000256" key="2">
    <source>
        <dbReference type="ARBA" id="ARBA00001947"/>
    </source>
</evidence>
<dbReference type="FunFam" id="3.40.50.20:FF:000001">
    <property type="entry name" value="Carbamoyl-phosphate synthase large chain"/>
    <property type="match status" value="1"/>
</dbReference>
<dbReference type="InterPro" id="IPR005483">
    <property type="entry name" value="CPSase_dom"/>
</dbReference>
<dbReference type="Gene3D" id="3.30.470.20">
    <property type="entry name" value="ATP-grasp fold, B domain"/>
    <property type="match status" value="2"/>
</dbReference>
<dbReference type="Gene3D" id="3.40.50.20">
    <property type="match status" value="2"/>
</dbReference>
<dbReference type="FunFam" id="3.30.470.20:FF:000004">
    <property type="entry name" value="Carbamoyl-phosphate synthase (glutamine-hydrolyzing)"/>
    <property type="match status" value="1"/>
</dbReference>
<evidence type="ECO:0000256" key="8">
    <source>
        <dbReference type="ARBA" id="ARBA00022723"/>
    </source>
</evidence>
<dbReference type="PRINTS" id="PR00098">
    <property type="entry name" value="CPSASE"/>
</dbReference>
<evidence type="ECO:0000256" key="1">
    <source>
        <dbReference type="ARBA" id="ARBA00001936"/>
    </source>
</evidence>
<keyword evidence="13" id="KW-0665">Pyrimidine biosynthesis</keyword>
<dbReference type="InterPro" id="IPR036897">
    <property type="entry name" value="CarbamoylP_synth_lsu_oligo_sf"/>
</dbReference>
<comment type="cofactor">
    <cofactor evidence="2">
        <name>Zn(2+)</name>
        <dbReference type="ChEBI" id="CHEBI:29105"/>
    </cofactor>
</comment>
<dbReference type="InterPro" id="IPR036914">
    <property type="entry name" value="MGS-like_dom_sf"/>
</dbReference>
<organism evidence="17 18">
    <name type="scientific">Prevotella heparinolytica</name>
    <dbReference type="NCBI Taxonomy" id="28113"/>
    <lineage>
        <taxon>Bacteria</taxon>
        <taxon>Pseudomonadati</taxon>
        <taxon>Bacteroidota</taxon>
        <taxon>Bacteroidia</taxon>
        <taxon>Bacteroidales</taxon>
        <taxon>Bacteroidaceae</taxon>
        <taxon>Bacteroides</taxon>
    </lineage>
</organism>
<dbReference type="FunFam" id="3.30.1490.20:FF:000001">
    <property type="entry name" value="Carbamoyl-phosphate synthase large chain"/>
    <property type="match status" value="1"/>
</dbReference>
<evidence type="ECO:0000256" key="13">
    <source>
        <dbReference type="ARBA" id="ARBA00022975"/>
    </source>
</evidence>
<dbReference type="InterPro" id="IPR005480">
    <property type="entry name" value="CPSase_lsu_oligo"/>
</dbReference>
<dbReference type="GO" id="GO:0004087">
    <property type="term" value="F:carbamoyl-phosphate synthase (ammonia) activity"/>
    <property type="evidence" value="ECO:0007669"/>
    <property type="project" value="UniProtKB-EC"/>
</dbReference>
<dbReference type="GO" id="GO:0005524">
    <property type="term" value="F:ATP binding"/>
    <property type="evidence" value="ECO:0007669"/>
    <property type="project" value="UniProtKB-UniRule"/>
</dbReference>
<evidence type="ECO:0000256" key="10">
    <source>
        <dbReference type="ARBA" id="ARBA00022741"/>
    </source>
</evidence>
<dbReference type="NCBIfam" id="NF003671">
    <property type="entry name" value="PRK05294.1"/>
    <property type="match status" value="1"/>
</dbReference>
<dbReference type="InterPro" id="IPR011607">
    <property type="entry name" value="MGS-like_dom"/>
</dbReference>
<dbReference type="AlphaFoldDB" id="A0A2R3MPR4"/>
<dbReference type="GO" id="GO:0004088">
    <property type="term" value="F:carbamoyl-phosphate synthase (glutamine-hydrolyzing) activity"/>
    <property type="evidence" value="ECO:0007669"/>
    <property type="project" value="UniProtKB-EC"/>
</dbReference>
<keyword evidence="12" id="KW-0460">Magnesium</keyword>
<evidence type="ECO:0000256" key="14">
    <source>
        <dbReference type="ARBA" id="ARBA00023211"/>
    </source>
</evidence>
<keyword evidence="10" id="KW-0547">Nucleotide-binding</keyword>
<dbReference type="SUPFAM" id="SSF52440">
    <property type="entry name" value="PreATP-grasp domain"/>
    <property type="match status" value="2"/>
</dbReference>
<keyword evidence="9" id="KW-0677">Repeat</keyword>
<comment type="catalytic activity">
    <reaction evidence="16">
        <text>hydrogencarbonate + L-glutamine + 2 ATP + H2O = carbamoyl phosphate + L-glutamate + 2 ADP + phosphate + 2 H(+)</text>
        <dbReference type="Rhea" id="RHEA:18633"/>
        <dbReference type="ChEBI" id="CHEBI:15377"/>
        <dbReference type="ChEBI" id="CHEBI:15378"/>
        <dbReference type="ChEBI" id="CHEBI:17544"/>
        <dbReference type="ChEBI" id="CHEBI:29985"/>
        <dbReference type="ChEBI" id="CHEBI:30616"/>
        <dbReference type="ChEBI" id="CHEBI:43474"/>
        <dbReference type="ChEBI" id="CHEBI:58228"/>
        <dbReference type="ChEBI" id="CHEBI:58359"/>
        <dbReference type="ChEBI" id="CHEBI:456216"/>
        <dbReference type="EC" id="6.3.5.5"/>
    </reaction>
</comment>
<dbReference type="PANTHER" id="PTHR11405:SF53">
    <property type="entry name" value="CARBAMOYL-PHOSPHATE SYNTHASE [AMMONIA], MITOCHONDRIAL"/>
    <property type="match status" value="1"/>
</dbReference>
<keyword evidence="6" id="KW-0436">Ligase</keyword>
<accession>A0A2R3MPR4</accession>
<sequence>MKENNIKKVLLLGSGALKIGEAGEFDYSGSQALKALKEEGIHTVLINPNIATVQTSEGVADQIYFLPVTPYFVEKVIQKERPDGIMLAFGGQTALNCGVSLYKEGIFEKYGVKVLGTPVQAIIDTEDREIFVRKLNEIDVKTIKSEAVENAADARRAAAELGYPVIIRAAYALGGLGSGFCDNEEELNVLVEKAFAFSPQVLVEKSLRGWKEVEYEVVRDRFDNCITVCNMENFDPLGIHTGESIVIAPSQTLSNTDYHKLRELAIRIIRHIGIVGECNVQYAYDPNSEDYRVIEVNARLSRSSALASKATGYPLAFVAAKLGLGYGLFDLKNSVTKTTSAFFEPALDYVVCKIPRWDLGKFHGVDKELGSSMKSVGEVMAIGRTFEEAIQKGLRMIGQGMHGFVENKELVIPDIDKALREPTDKRIFVISKAFRAGYTVDQVHELTKIDKWFLEKLMNIMNTSKELQQLGNKHAQAFSSDKSLRSVESDASGRELLRKAKIQGFSDFQISRALGLEQYMESEKGSLAVRAFRKNTGLLPVVKQIDTLAAEYPAQTNYLYLTYNGTANDVHYLGDRKSIVVLGSGAYRIGSSVEFDWCGVQALNTIRKEGYRSVMINYNPETVSTDYDMCDRLYFDELTFERVMDIIELENPHGVIVSTGGQIPNNLAIRLDEQRVPILGTSAKSIDNAEDRDKFSAMLDRIGVDQPEWSALTSMEDINAFVAKVGFPVLVRPSYVLSGAAMNVCSNKEELERFLQLAANVSKKHPVVVSQFIEHAKEVEMDAVARNGEIIAYAISEHIEFAGVHSGDATIQFPPQKLYVETVRRIKRISREIARELNISGPFNIQYLARENDIKVIECNLRASRSFPFVSKVLKINFIELATKVMLGIPVEKPDKNLFDLDYVGIKASQFSFNRLQKADPVLGVDMASTGEVGCIGSDTSCAILKAMLSVGYRIPQKNILLSTGTPKQKVEMLSAARLLQQKGYKLFATGGSSNFLTENGVENTRVYWPSEENQQPQALDMLRNKDIDMVVNIPKNLTAGELSNGYKIRRAAIDLNIPLITNARLASAFINAFCTMSVDDIAIKSWEEYK</sequence>
<dbReference type="InterPro" id="IPR005479">
    <property type="entry name" value="CPAse_ATP-bd"/>
</dbReference>
<dbReference type="GO" id="GO:0006526">
    <property type="term" value="P:L-arginine biosynthetic process"/>
    <property type="evidence" value="ECO:0007669"/>
    <property type="project" value="UniProtKB-KW"/>
</dbReference>
<keyword evidence="11" id="KW-0067">ATP-binding</keyword>
<dbReference type="GO" id="GO:0006541">
    <property type="term" value="P:glutamine metabolic process"/>
    <property type="evidence" value="ECO:0007669"/>
    <property type="project" value="TreeGrafter"/>
</dbReference>
<reference evidence="17 18" key="1">
    <citation type="submission" date="2019-03" db="EMBL/GenBank/DDBJ databases">
        <title>Genomic Encyclopedia of Type Strains, Phase IV (KMG-IV): sequencing the most valuable type-strain genomes for metagenomic binning, comparative biology and taxonomic classification.</title>
        <authorList>
            <person name="Goeker M."/>
        </authorList>
    </citation>
    <scope>NUCLEOTIDE SEQUENCE [LARGE SCALE GENOMIC DNA]</scope>
    <source>
        <strain evidence="17 18">DSM 23917</strain>
    </source>
</reference>
<dbReference type="SMART" id="SM00851">
    <property type="entry name" value="MGS"/>
    <property type="match status" value="1"/>
</dbReference>
<evidence type="ECO:0000256" key="3">
    <source>
        <dbReference type="ARBA" id="ARBA00004730"/>
    </source>
</evidence>
<dbReference type="SUPFAM" id="SSF56059">
    <property type="entry name" value="Glutathione synthetase ATP-binding domain-like"/>
    <property type="match status" value="2"/>
</dbReference>
<dbReference type="Pfam" id="PF25596">
    <property type="entry name" value="CPSase_L_D1"/>
    <property type="match status" value="2"/>
</dbReference>
<dbReference type="PROSITE" id="PS00866">
    <property type="entry name" value="CPSASE_1"/>
    <property type="match status" value="2"/>
</dbReference>